<dbReference type="Proteomes" id="UP000636004">
    <property type="component" value="Unassembled WGS sequence"/>
</dbReference>
<sequence length="245" mass="27497">MMFHAQGDAGIERTIQALEYANTNGNPLGENARHIITHLDHGNSGQFERMKKLNIIAQVQTHWPAPNDYNRASLFKNVNQKLVDGMYNFRGMLDTGLMISAGADWPTSPEWTPWELFQIGATRMNPNGEHGVFPGEVLTLEEMIPMMTINGAYTIFRDDIIGSLEVGKKADLIILDRDIFELEKTNKLDIHNTKVVLTLMNGEVVWGGANFEKTVEGSSATVEYGDYVENEHICLPGTWSLKEEE</sequence>
<evidence type="ECO:0000259" key="1">
    <source>
        <dbReference type="Pfam" id="PF07969"/>
    </source>
</evidence>
<reference evidence="2" key="2">
    <citation type="submission" date="2020-09" db="EMBL/GenBank/DDBJ databases">
        <authorList>
            <person name="Sun Q."/>
            <person name="Kim S."/>
        </authorList>
    </citation>
    <scope>NUCLEOTIDE SEQUENCE</scope>
    <source>
        <strain evidence="2">KCTC 12710</strain>
    </source>
</reference>
<reference evidence="2" key="1">
    <citation type="journal article" date="2014" name="Int. J. Syst. Evol. Microbiol.">
        <title>Complete genome sequence of Corynebacterium casei LMG S-19264T (=DSM 44701T), isolated from a smear-ripened cheese.</title>
        <authorList>
            <consortium name="US DOE Joint Genome Institute (JGI-PGF)"/>
            <person name="Walter F."/>
            <person name="Albersmeier A."/>
            <person name="Kalinowski J."/>
            <person name="Ruckert C."/>
        </authorList>
    </citation>
    <scope>NUCLEOTIDE SEQUENCE</scope>
    <source>
        <strain evidence="2">KCTC 12710</strain>
    </source>
</reference>
<dbReference type="SUPFAM" id="SSF51556">
    <property type="entry name" value="Metallo-dependent hydrolases"/>
    <property type="match status" value="1"/>
</dbReference>
<feature type="domain" description="Amidohydrolase 3" evidence="1">
    <location>
        <begin position="3"/>
        <end position="205"/>
    </location>
</feature>
<dbReference type="GO" id="GO:0016810">
    <property type="term" value="F:hydrolase activity, acting on carbon-nitrogen (but not peptide) bonds"/>
    <property type="evidence" value="ECO:0007669"/>
    <property type="project" value="InterPro"/>
</dbReference>
<dbReference type="Gene3D" id="3.20.20.140">
    <property type="entry name" value="Metal-dependent hydrolases"/>
    <property type="match status" value="1"/>
</dbReference>
<dbReference type="PANTHER" id="PTHR22642">
    <property type="entry name" value="IMIDAZOLONEPROPIONASE"/>
    <property type="match status" value="1"/>
</dbReference>
<dbReference type="InterPro" id="IPR032466">
    <property type="entry name" value="Metal_Hydrolase"/>
</dbReference>
<evidence type="ECO:0000313" key="2">
    <source>
        <dbReference type="EMBL" id="GGZ71839.1"/>
    </source>
</evidence>
<dbReference type="InterPro" id="IPR013108">
    <property type="entry name" value="Amidohydro_3"/>
</dbReference>
<dbReference type="EMBL" id="BMWZ01000001">
    <property type="protein sequence ID" value="GGZ71839.1"/>
    <property type="molecule type" value="Genomic_DNA"/>
</dbReference>
<dbReference type="PANTHER" id="PTHR22642:SF2">
    <property type="entry name" value="PROTEIN LONG AFTER FAR-RED 3"/>
    <property type="match status" value="1"/>
</dbReference>
<proteinExistence type="predicted"/>
<dbReference type="Gene3D" id="2.30.40.10">
    <property type="entry name" value="Urease, subunit C, domain 1"/>
    <property type="match status" value="1"/>
</dbReference>
<dbReference type="SUPFAM" id="SSF51338">
    <property type="entry name" value="Composite domain of metallo-dependent hydrolases"/>
    <property type="match status" value="1"/>
</dbReference>
<dbReference type="AlphaFoldDB" id="A0A918QWP5"/>
<evidence type="ECO:0000313" key="3">
    <source>
        <dbReference type="Proteomes" id="UP000636004"/>
    </source>
</evidence>
<dbReference type="Pfam" id="PF07969">
    <property type="entry name" value="Amidohydro_3"/>
    <property type="match status" value="1"/>
</dbReference>
<keyword evidence="3" id="KW-1185">Reference proteome</keyword>
<name>A0A918QWP5_9FLAO</name>
<comment type="caution">
    <text evidence="2">The sequence shown here is derived from an EMBL/GenBank/DDBJ whole genome shotgun (WGS) entry which is preliminary data.</text>
</comment>
<accession>A0A918QWP5</accession>
<organism evidence="2 3">
    <name type="scientific">Algibacter mikhailovii</name>
    <dbReference type="NCBI Taxonomy" id="425498"/>
    <lineage>
        <taxon>Bacteria</taxon>
        <taxon>Pseudomonadati</taxon>
        <taxon>Bacteroidota</taxon>
        <taxon>Flavobacteriia</taxon>
        <taxon>Flavobacteriales</taxon>
        <taxon>Flavobacteriaceae</taxon>
        <taxon>Algibacter</taxon>
    </lineage>
</organism>
<gene>
    <name evidence="2" type="ORF">GCM10007028_06500</name>
</gene>
<dbReference type="InterPro" id="IPR011059">
    <property type="entry name" value="Metal-dep_hydrolase_composite"/>
</dbReference>
<protein>
    <recommendedName>
        <fullName evidence="1">Amidohydrolase 3 domain-containing protein</fullName>
    </recommendedName>
</protein>